<dbReference type="Proteomes" id="UP000000374">
    <property type="component" value="Chromosome"/>
</dbReference>
<keyword evidence="10" id="KW-1185">Reference proteome</keyword>
<dbReference type="InterPro" id="IPR000515">
    <property type="entry name" value="MetI-like"/>
</dbReference>
<sequence>MSFLSFFVSRLAKALVVVLGVVILNFFLIRMAPGDPATVLAGEAGAGDEVFVQQLREQFGLDRPLPVQLGHYLWGVAKMDLGYSYRNRLPVLDLILDRLPATFLLMGSAFVFSIVAGVALGVLAARTRYENRRRWLDSVLVSGAMLLYATPLFWLSLMAIILFSVVLGWLPAFGMESIGANLAGIDRVLDIGRHMVLPTLSLGSFFMAIYVRLTRASMLEVMGMDFIKTARAKGVPARRVIRVHVLRNALLPVITFAGIQLGQMAGGAVLTETVFAWPGIGRLMFDALLQRDYQLLLGIFVMTSALVVVFNLLTDIVYRLVDPRIAASQGAPA</sequence>
<evidence type="ECO:0000256" key="2">
    <source>
        <dbReference type="ARBA" id="ARBA00022448"/>
    </source>
</evidence>
<evidence type="ECO:0000256" key="5">
    <source>
        <dbReference type="ARBA" id="ARBA00022989"/>
    </source>
</evidence>
<dbReference type="CDD" id="cd06261">
    <property type="entry name" value="TM_PBP2"/>
    <property type="match status" value="1"/>
</dbReference>
<keyword evidence="3" id="KW-1003">Cell membrane</keyword>
<evidence type="ECO:0000259" key="8">
    <source>
        <dbReference type="PROSITE" id="PS50928"/>
    </source>
</evidence>
<feature type="transmembrane region" description="Helical" evidence="7">
    <location>
        <begin position="146"/>
        <end position="171"/>
    </location>
</feature>
<evidence type="ECO:0000256" key="4">
    <source>
        <dbReference type="ARBA" id="ARBA00022692"/>
    </source>
</evidence>
<organism evidence="9 10">
    <name type="scientific">Verminephrobacter eiseniae (strain EF01-2)</name>
    <dbReference type="NCBI Taxonomy" id="391735"/>
    <lineage>
        <taxon>Bacteria</taxon>
        <taxon>Pseudomonadati</taxon>
        <taxon>Pseudomonadota</taxon>
        <taxon>Betaproteobacteria</taxon>
        <taxon>Burkholderiales</taxon>
        <taxon>Comamonadaceae</taxon>
        <taxon>Verminephrobacter</taxon>
    </lineage>
</organism>
<evidence type="ECO:0000313" key="10">
    <source>
        <dbReference type="Proteomes" id="UP000000374"/>
    </source>
</evidence>
<feature type="transmembrane region" description="Helical" evidence="7">
    <location>
        <begin position="295"/>
        <end position="314"/>
    </location>
</feature>
<feature type="transmembrane region" description="Helical" evidence="7">
    <location>
        <begin position="12"/>
        <end position="32"/>
    </location>
</feature>
<dbReference type="SUPFAM" id="SSF161098">
    <property type="entry name" value="MetI-like"/>
    <property type="match status" value="1"/>
</dbReference>
<dbReference type="InterPro" id="IPR045621">
    <property type="entry name" value="BPD_transp_1_N"/>
</dbReference>
<accession>A1WFX1</accession>
<proteinExistence type="inferred from homology"/>
<dbReference type="EMBL" id="CP000542">
    <property type="protein sequence ID" value="ABM56528.1"/>
    <property type="molecule type" value="Genomic_DNA"/>
</dbReference>
<dbReference type="OrthoDB" id="9803623at2"/>
<dbReference type="Pfam" id="PF19300">
    <property type="entry name" value="BPD_transp_1_N"/>
    <property type="match status" value="1"/>
</dbReference>
<dbReference type="STRING" id="391735.Veis_0746"/>
<dbReference type="KEGG" id="vei:Veis_0746"/>
<gene>
    <name evidence="9" type="ordered locus">Veis_0746</name>
</gene>
<comment type="subcellular location">
    <subcellularLocation>
        <location evidence="1 7">Cell membrane</location>
        <topology evidence="1 7">Multi-pass membrane protein</topology>
    </subcellularLocation>
</comment>
<dbReference type="InterPro" id="IPR035906">
    <property type="entry name" value="MetI-like_sf"/>
</dbReference>
<dbReference type="Pfam" id="PF00528">
    <property type="entry name" value="BPD_transp_1"/>
    <property type="match status" value="1"/>
</dbReference>
<reference evidence="10" key="1">
    <citation type="submission" date="2006-12" db="EMBL/GenBank/DDBJ databases">
        <title>Complete sequence of chromosome 1 of Verminephrobacter eiseniae EF01-2.</title>
        <authorList>
            <person name="Copeland A."/>
            <person name="Lucas S."/>
            <person name="Lapidus A."/>
            <person name="Barry K."/>
            <person name="Detter J.C."/>
            <person name="Glavina del Rio T."/>
            <person name="Dalin E."/>
            <person name="Tice H."/>
            <person name="Pitluck S."/>
            <person name="Chertkov O."/>
            <person name="Brettin T."/>
            <person name="Bruce D."/>
            <person name="Han C."/>
            <person name="Tapia R."/>
            <person name="Gilna P."/>
            <person name="Schmutz J."/>
            <person name="Larimer F."/>
            <person name="Land M."/>
            <person name="Hauser L."/>
            <person name="Kyrpides N."/>
            <person name="Kim E."/>
            <person name="Stahl D."/>
            <person name="Richardson P."/>
        </authorList>
    </citation>
    <scope>NUCLEOTIDE SEQUENCE [LARGE SCALE GENOMIC DNA]</scope>
    <source>
        <strain evidence="10">EF01-2</strain>
    </source>
</reference>
<dbReference type="AlphaFoldDB" id="A1WFX1"/>
<evidence type="ECO:0000256" key="1">
    <source>
        <dbReference type="ARBA" id="ARBA00004651"/>
    </source>
</evidence>
<keyword evidence="2 7" id="KW-0813">Transport</keyword>
<dbReference type="PANTHER" id="PTHR43163">
    <property type="entry name" value="DIPEPTIDE TRANSPORT SYSTEM PERMEASE PROTEIN DPPB-RELATED"/>
    <property type="match status" value="1"/>
</dbReference>
<dbReference type="eggNOG" id="COG0601">
    <property type="taxonomic scope" value="Bacteria"/>
</dbReference>
<dbReference type="GO" id="GO:0005886">
    <property type="term" value="C:plasma membrane"/>
    <property type="evidence" value="ECO:0007669"/>
    <property type="project" value="UniProtKB-SubCell"/>
</dbReference>
<evidence type="ECO:0000256" key="7">
    <source>
        <dbReference type="RuleBase" id="RU363032"/>
    </source>
</evidence>
<dbReference type="RefSeq" id="WP_011808542.1">
    <property type="nucleotide sequence ID" value="NC_008786.1"/>
</dbReference>
<protein>
    <submittedName>
        <fullName evidence="9">Binding-protein-dependent transport systems inner membrane component</fullName>
    </submittedName>
</protein>
<dbReference type="GeneID" id="76459434"/>
<feature type="transmembrane region" description="Helical" evidence="7">
    <location>
        <begin position="249"/>
        <end position="275"/>
    </location>
</feature>
<keyword evidence="6 7" id="KW-0472">Membrane</keyword>
<dbReference type="PROSITE" id="PS50928">
    <property type="entry name" value="ABC_TM1"/>
    <property type="match status" value="1"/>
</dbReference>
<keyword evidence="5 7" id="KW-1133">Transmembrane helix</keyword>
<comment type="similarity">
    <text evidence="7">Belongs to the binding-protein-dependent transport system permease family.</text>
</comment>
<dbReference type="HOGENOM" id="CLU_036879_1_0_4"/>
<evidence type="ECO:0000256" key="6">
    <source>
        <dbReference type="ARBA" id="ARBA00023136"/>
    </source>
</evidence>
<dbReference type="GO" id="GO:0055085">
    <property type="term" value="P:transmembrane transport"/>
    <property type="evidence" value="ECO:0007669"/>
    <property type="project" value="InterPro"/>
</dbReference>
<dbReference type="PANTHER" id="PTHR43163:SF9">
    <property type="entry name" value="ABC TRANSPORTER PERMEASE PROTEIN"/>
    <property type="match status" value="1"/>
</dbReference>
<feature type="transmembrane region" description="Helical" evidence="7">
    <location>
        <begin position="191"/>
        <end position="213"/>
    </location>
</feature>
<feature type="domain" description="ABC transmembrane type-1" evidence="8">
    <location>
        <begin position="99"/>
        <end position="318"/>
    </location>
</feature>
<dbReference type="Gene3D" id="1.10.3720.10">
    <property type="entry name" value="MetI-like"/>
    <property type="match status" value="1"/>
</dbReference>
<evidence type="ECO:0000313" key="9">
    <source>
        <dbReference type="EMBL" id="ABM56528.1"/>
    </source>
</evidence>
<evidence type="ECO:0000256" key="3">
    <source>
        <dbReference type="ARBA" id="ARBA00022475"/>
    </source>
</evidence>
<keyword evidence="4 7" id="KW-0812">Transmembrane</keyword>
<feature type="transmembrane region" description="Helical" evidence="7">
    <location>
        <begin position="103"/>
        <end position="125"/>
    </location>
</feature>
<name>A1WFX1_VEREI</name>